<comment type="caution">
    <text evidence="10">The sequence shown here is derived from an EMBL/GenBank/DDBJ whole genome shotgun (WGS) entry which is preliminary data.</text>
</comment>
<dbReference type="Gene3D" id="4.10.240.10">
    <property type="entry name" value="Zn(2)-C6 fungal-type DNA-binding domain"/>
    <property type="match status" value="1"/>
</dbReference>
<keyword evidence="7" id="KW-0040">ANK repeat</keyword>
<dbReference type="InterPro" id="IPR001138">
    <property type="entry name" value="Zn2Cys6_DnaBD"/>
</dbReference>
<dbReference type="SMART" id="SM00248">
    <property type="entry name" value="ANK"/>
    <property type="match status" value="2"/>
</dbReference>
<comment type="subcellular location">
    <subcellularLocation>
        <location evidence="1">Nucleus</location>
    </subcellularLocation>
</comment>
<accession>A0AAN7B4G7</accession>
<dbReference type="InterPro" id="IPR050987">
    <property type="entry name" value="AtrR-like"/>
</dbReference>
<dbReference type="GO" id="GO:0006351">
    <property type="term" value="P:DNA-templated transcription"/>
    <property type="evidence" value="ECO:0007669"/>
    <property type="project" value="InterPro"/>
</dbReference>
<dbReference type="InterPro" id="IPR036864">
    <property type="entry name" value="Zn2-C6_fun-type_DNA-bd_sf"/>
</dbReference>
<protein>
    <submittedName>
        <fullName evidence="10">Fungal-specific transcription factor domain-containing protein</fullName>
    </submittedName>
</protein>
<dbReference type="AlphaFoldDB" id="A0AAN7B4G7"/>
<dbReference type="PROSITE" id="PS50048">
    <property type="entry name" value="ZN2_CY6_FUNGAL_2"/>
    <property type="match status" value="1"/>
</dbReference>
<keyword evidence="6" id="KW-0539">Nucleus</keyword>
<evidence type="ECO:0000259" key="9">
    <source>
        <dbReference type="PROSITE" id="PS50048"/>
    </source>
</evidence>
<evidence type="ECO:0000256" key="4">
    <source>
        <dbReference type="ARBA" id="ARBA00023125"/>
    </source>
</evidence>
<keyword evidence="5" id="KW-0804">Transcription</keyword>
<dbReference type="Proteomes" id="UP001301769">
    <property type="component" value="Unassembled WGS sequence"/>
</dbReference>
<dbReference type="CDD" id="cd12148">
    <property type="entry name" value="fungal_TF_MHR"/>
    <property type="match status" value="1"/>
</dbReference>
<dbReference type="InterPro" id="IPR036770">
    <property type="entry name" value="Ankyrin_rpt-contain_sf"/>
</dbReference>
<reference evidence="10" key="1">
    <citation type="journal article" date="2023" name="Mol. Phylogenet. Evol.">
        <title>Genome-scale phylogeny and comparative genomics of the fungal order Sordariales.</title>
        <authorList>
            <person name="Hensen N."/>
            <person name="Bonometti L."/>
            <person name="Westerberg I."/>
            <person name="Brannstrom I.O."/>
            <person name="Guillou S."/>
            <person name="Cros-Aarteil S."/>
            <person name="Calhoun S."/>
            <person name="Haridas S."/>
            <person name="Kuo A."/>
            <person name="Mondo S."/>
            <person name="Pangilinan J."/>
            <person name="Riley R."/>
            <person name="LaButti K."/>
            <person name="Andreopoulos B."/>
            <person name="Lipzen A."/>
            <person name="Chen C."/>
            <person name="Yan M."/>
            <person name="Daum C."/>
            <person name="Ng V."/>
            <person name="Clum A."/>
            <person name="Steindorff A."/>
            <person name="Ohm R.A."/>
            <person name="Martin F."/>
            <person name="Silar P."/>
            <person name="Natvig D.O."/>
            <person name="Lalanne C."/>
            <person name="Gautier V."/>
            <person name="Ament-Velasquez S.L."/>
            <person name="Kruys A."/>
            <person name="Hutchinson M.I."/>
            <person name="Powell A.J."/>
            <person name="Barry K."/>
            <person name="Miller A.N."/>
            <person name="Grigoriev I.V."/>
            <person name="Debuchy R."/>
            <person name="Gladieux P."/>
            <person name="Hiltunen Thoren M."/>
            <person name="Johannesson H."/>
        </authorList>
    </citation>
    <scope>NUCLEOTIDE SEQUENCE</scope>
    <source>
        <strain evidence="10">PSN293</strain>
    </source>
</reference>
<keyword evidence="11" id="KW-1185">Reference proteome</keyword>
<evidence type="ECO:0000256" key="5">
    <source>
        <dbReference type="ARBA" id="ARBA00023163"/>
    </source>
</evidence>
<evidence type="ECO:0000256" key="2">
    <source>
        <dbReference type="ARBA" id="ARBA00022723"/>
    </source>
</evidence>
<feature type="region of interest" description="Disordered" evidence="8">
    <location>
        <begin position="553"/>
        <end position="572"/>
    </location>
</feature>
<dbReference type="Gene3D" id="1.25.40.20">
    <property type="entry name" value="Ankyrin repeat-containing domain"/>
    <property type="match status" value="1"/>
</dbReference>
<dbReference type="InterPro" id="IPR002110">
    <property type="entry name" value="Ankyrin_rpt"/>
</dbReference>
<dbReference type="PANTHER" id="PTHR46910:SF37">
    <property type="entry name" value="ZN(II)2CYS6 TRANSCRIPTION FACTOR (EUROFUNG)"/>
    <property type="match status" value="1"/>
</dbReference>
<dbReference type="CDD" id="cd00067">
    <property type="entry name" value="GAL4"/>
    <property type="match status" value="1"/>
</dbReference>
<dbReference type="SUPFAM" id="SSF48403">
    <property type="entry name" value="Ankyrin repeat"/>
    <property type="match status" value="1"/>
</dbReference>
<dbReference type="Pfam" id="PF12796">
    <property type="entry name" value="Ank_2"/>
    <property type="match status" value="1"/>
</dbReference>
<evidence type="ECO:0000256" key="3">
    <source>
        <dbReference type="ARBA" id="ARBA00023015"/>
    </source>
</evidence>
<feature type="domain" description="Zn(2)-C6 fungal-type" evidence="9">
    <location>
        <begin position="45"/>
        <end position="75"/>
    </location>
</feature>
<dbReference type="SUPFAM" id="SSF57701">
    <property type="entry name" value="Zn2/Cys6 DNA-binding domain"/>
    <property type="match status" value="1"/>
</dbReference>
<dbReference type="GO" id="GO:0005634">
    <property type="term" value="C:nucleus"/>
    <property type="evidence" value="ECO:0007669"/>
    <property type="project" value="UniProtKB-SubCell"/>
</dbReference>
<dbReference type="GO" id="GO:0008270">
    <property type="term" value="F:zinc ion binding"/>
    <property type="evidence" value="ECO:0007669"/>
    <property type="project" value="InterPro"/>
</dbReference>
<dbReference type="InterPro" id="IPR007219">
    <property type="entry name" value="XnlR_reg_dom"/>
</dbReference>
<evidence type="ECO:0000256" key="6">
    <source>
        <dbReference type="ARBA" id="ARBA00023242"/>
    </source>
</evidence>
<dbReference type="GO" id="GO:0003677">
    <property type="term" value="F:DNA binding"/>
    <property type="evidence" value="ECO:0007669"/>
    <property type="project" value="UniProtKB-KW"/>
</dbReference>
<dbReference type="Pfam" id="PF24120">
    <property type="entry name" value="SsdA_C"/>
    <property type="match status" value="1"/>
</dbReference>
<dbReference type="PANTHER" id="PTHR46910">
    <property type="entry name" value="TRANSCRIPTION FACTOR PDR1"/>
    <property type="match status" value="1"/>
</dbReference>
<keyword evidence="4" id="KW-0238">DNA-binding</keyword>
<dbReference type="SMART" id="SM00066">
    <property type="entry name" value="GAL4"/>
    <property type="match status" value="1"/>
</dbReference>
<gene>
    <name evidence="10" type="ORF">QBC37DRAFT_485964</name>
</gene>
<organism evidence="10 11">
    <name type="scientific">Rhypophila decipiens</name>
    <dbReference type="NCBI Taxonomy" id="261697"/>
    <lineage>
        <taxon>Eukaryota</taxon>
        <taxon>Fungi</taxon>
        <taxon>Dikarya</taxon>
        <taxon>Ascomycota</taxon>
        <taxon>Pezizomycotina</taxon>
        <taxon>Sordariomycetes</taxon>
        <taxon>Sordariomycetidae</taxon>
        <taxon>Sordariales</taxon>
        <taxon>Naviculisporaceae</taxon>
        <taxon>Rhypophila</taxon>
    </lineage>
</organism>
<evidence type="ECO:0000256" key="8">
    <source>
        <dbReference type="SAM" id="MobiDB-lite"/>
    </source>
</evidence>
<dbReference type="InterPro" id="IPR057517">
    <property type="entry name" value="SsdA-like_C"/>
</dbReference>
<dbReference type="GO" id="GO:0000981">
    <property type="term" value="F:DNA-binding transcription factor activity, RNA polymerase II-specific"/>
    <property type="evidence" value="ECO:0007669"/>
    <property type="project" value="InterPro"/>
</dbReference>
<evidence type="ECO:0000256" key="7">
    <source>
        <dbReference type="PROSITE-ProRule" id="PRU00023"/>
    </source>
</evidence>
<proteinExistence type="predicted"/>
<reference evidence="10" key="2">
    <citation type="submission" date="2023-05" db="EMBL/GenBank/DDBJ databases">
        <authorList>
            <consortium name="Lawrence Berkeley National Laboratory"/>
            <person name="Steindorff A."/>
            <person name="Hensen N."/>
            <person name="Bonometti L."/>
            <person name="Westerberg I."/>
            <person name="Brannstrom I.O."/>
            <person name="Guillou S."/>
            <person name="Cros-Aarteil S."/>
            <person name="Calhoun S."/>
            <person name="Haridas S."/>
            <person name="Kuo A."/>
            <person name="Mondo S."/>
            <person name="Pangilinan J."/>
            <person name="Riley R."/>
            <person name="Labutti K."/>
            <person name="Andreopoulos B."/>
            <person name="Lipzen A."/>
            <person name="Chen C."/>
            <person name="Yanf M."/>
            <person name="Daum C."/>
            <person name="Ng V."/>
            <person name="Clum A."/>
            <person name="Ohm R."/>
            <person name="Martin F."/>
            <person name="Silar P."/>
            <person name="Natvig D."/>
            <person name="Lalanne C."/>
            <person name="Gautier V."/>
            <person name="Ament-Velasquez S.L."/>
            <person name="Kruys A."/>
            <person name="Hutchinson M.I."/>
            <person name="Powell A.J."/>
            <person name="Barry K."/>
            <person name="Miller A.N."/>
            <person name="Grigoriev I.V."/>
            <person name="Debuchy R."/>
            <person name="Gladieux P."/>
            <person name="Thoren M.H."/>
            <person name="Johannesson H."/>
        </authorList>
    </citation>
    <scope>NUCLEOTIDE SEQUENCE</scope>
    <source>
        <strain evidence="10">PSN293</strain>
    </source>
</reference>
<keyword evidence="3" id="KW-0805">Transcription regulation</keyword>
<dbReference type="EMBL" id="MU858198">
    <property type="protein sequence ID" value="KAK4209662.1"/>
    <property type="molecule type" value="Genomic_DNA"/>
</dbReference>
<dbReference type="PROSITE" id="PS50297">
    <property type="entry name" value="ANK_REP_REGION"/>
    <property type="match status" value="2"/>
</dbReference>
<evidence type="ECO:0000256" key="1">
    <source>
        <dbReference type="ARBA" id="ARBA00004123"/>
    </source>
</evidence>
<feature type="repeat" description="ANK" evidence="7">
    <location>
        <begin position="860"/>
        <end position="892"/>
    </location>
</feature>
<dbReference type="Pfam" id="PF00172">
    <property type="entry name" value="Zn_clus"/>
    <property type="match status" value="1"/>
</dbReference>
<dbReference type="PROSITE" id="PS50088">
    <property type="entry name" value="ANK_REPEAT"/>
    <property type="match status" value="2"/>
</dbReference>
<evidence type="ECO:0000313" key="10">
    <source>
        <dbReference type="EMBL" id="KAK4209662.1"/>
    </source>
</evidence>
<evidence type="ECO:0000313" key="11">
    <source>
        <dbReference type="Proteomes" id="UP001301769"/>
    </source>
</evidence>
<name>A0AAN7B4G7_9PEZI</name>
<dbReference type="SMART" id="SM00906">
    <property type="entry name" value="Fungal_trans"/>
    <property type="match status" value="1"/>
</dbReference>
<feature type="repeat" description="ANK" evidence="7">
    <location>
        <begin position="893"/>
        <end position="919"/>
    </location>
</feature>
<keyword evidence="2" id="KW-0479">Metal-binding</keyword>
<dbReference type="PROSITE" id="PS00463">
    <property type="entry name" value="ZN2_CY6_FUNGAL_1"/>
    <property type="match status" value="1"/>
</dbReference>
<dbReference type="Pfam" id="PF04082">
    <property type="entry name" value="Fungal_trans"/>
    <property type="match status" value="1"/>
</dbReference>
<sequence length="1182" mass="130602">MEALEAIEESIKSQPSVGSDPSTELLKSNFTHVRNLGPFLVKLRACDLCHIKKIKCDAKKPTCTHCSVYGAQCAYTPHIKKRRKEVKIQPSLNLPQENDTAPVPETAPKSYPALPPLNELFPRLEDYFRNLNSTIPLFEQGPFQRMVYSSFSMDGTSTTAGPFLTAAVYVILALTYQHKATALPPPSLKFTPQDCITAVEALTSSLEACCHPPPPPPTKQDHNNEVSGQALILESHHSLLGLQVLLGYTIYQLGTPGPGAVSRLSSLVGRIIKLVHRMELNRAETALFHPKTTLQRSRVFWIAYILDRHISMNSHDPPLQQDDDLDVPIPVSTPGYGIVTFTTESGDLVSMDFFSARIHLAKIQGVIYQLIYSVRASNQSFESLASNVQIIRGMLAEWLSTFVPGELYPDNLERIVGPSSAARELIGLYFNYMFCLMHTHKVGHHHAEWIARLVGYSQELVTSGPGSIIYGGSSDATFMSLQNGYGMDVGGSRSSTTWVSSPGWVELVSTAKECARLFRLVKRDDAALLWMTTCAYISSALILVADRLTSVPEQENHQDLTGRSPDTEADEEDTLISQAVEYLEKGAAEMPRPNDGQLGRMAAAMGELSCRARLARVGFRLSAGPGPVKNIRQQSGAVAWLENEARKSAGFSAMELVQAFTGAEQKTMATRYSFGGSGGKCRTRAMTTRRRAPVEYWNGSTVKVRCPSCGGSHSHGFTGYEPNSQSRLSHCADQRLQCQIRIHYPFGEAGDESFANYEIDKQRGVFVAAGVDISQHFPNAEEVNALVSECKKEANSRPNWTDSTATTVVSEYGVLNTIQYVFLRMIQGDFEYVRQYLDTSAEAVLFLRGVETTSWTGMVTGETVLHFASCEMFPDIVELLLERGADPNVRDAEGRTSLSEAALWGRLENVKLLLNYGANPLLACIRDGKRALAVEFAKNDEVNTQKRSDNHLYKEDVHERNLDRRAIVNLLEPFSGTEETLKPLAKNLAGFNFTRAMTPGNFLSLVALFDVPNQWKPVGVLWRGSSFPPVAAMSGWAHQEDPVANLRIAREEYTDAAWELCSYIGHDLAPHYYDQARPGQFHACHAEKQLIAYFVSRHVFLHHETSEGWAESVMGEYGSGDWVEAPVPPVVKSKLSDHQPPVSLRKATVMVSSPQCLDCQLFVARLNEVLGLQITVVAGGVV</sequence>